<evidence type="ECO:0008006" key="3">
    <source>
        <dbReference type="Google" id="ProtNLM"/>
    </source>
</evidence>
<accession>A0A179DBJ7</accession>
<name>A0A179DBJ7_9SPHI</name>
<sequence>MAEITISNQNWDRLKIKLQRKYNHLSDDDLIFEAGQEEKLITHLQERLHRKREYIVFTLKKGLLNIENNRL</sequence>
<reference evidence="1 2" key="2">
    <citation type="submission" date="2016-06" db="EMBL/GenBank/DDBJ databases">
        <title>Pedobacter psychrophilus sp. nov., isolated from Antarctic fragmentary rock.</title>
        <authorList>
            <person name="Svec P."/>
        </authorList>
    </citation>
    <scope>NUCLEOTIDE SEQUENCE [LARGE SCALE GENOMIC DNA]</scope>
    <source>
        <strain evidence="1 2">CCM 8644</strain>
    </source>
</reference>
<dbReference type="STRING" id="1826909.A5893_13325"/>
<evidence type="ECO:0000313" key="2">
    <source>
        <dbReference type="Proteomes" id="UP000078459"/>
    </source>
</evidence>
<dbReference type="RefSeq" id="WP_068823178.1">
    <property type="nucleotide sequence ID" value="NZ_LWHJ01000030.1"/>
</dbReference>
<keyword evidence="2" id="KW-1185">Reference proteome</keyword>
<dbReference type="InterPro" id="IPR036629">
    <property type="entry name" value="YjbJ_sf"/>
</dbReference>
<dbReference type="EMBL" id="LWHJ01000030">
    <property type="protein sequence ID" value="OAQ38407.1"/>
    <property type="molecule type" value="Genomic_DNA"/>
</dbReference>
<dbReference type="OrthoDB" id="770226at2"/>
<reference evidence="1 2" key="1">
    <citation type="submission" date="2016-04" db="EMBL/GenBank/DDBJ databases">
        <authorList>
            <person name="Evans L.H."/>
            <person name="Alamgir A."/>
            <person name="Owens N."/>
            <person name="Weber N.D."/>
            <person name="Virtaneva K."/>
            <person name="Barbian K."/>
            <person name="Babar A."/>
            <person name="Rosenke K."/>
        </authorList>
    </citation>
    <scope>NUCLEOTIDE SEQUENCE [LARGE SCALE GENOMIC DNA]</scope>
    <source>
        <strain evidence="1 2">CCM 8644</strain>
    </source>
</reference>
<evidence type="ECO:0000313" key="1">
    <source>
        <dbReference type="EMBL" id="OAQ38407.1"/>
    </source>
</evidence>
<gene>
    <name evidence="1" type="ORF">A5893_13325</name>
</gene>
<dbReference type="AlphaFoldDB" id="A0A179DBJ7"/>
<organism evidence="1 2">
    <name type="scientific">Pedobacter psychrophilus</name>
    <dbReference type="NCBI Taxonomy" id="1826909"/>
    <lineage>
        <taxon>Bacteria</taxon>
        <taxon>Pseudomonadati</taxon>
        <taxon>Bacteroidota</taxon>
        <taxon>Sphingobacteriia</taxon>
        <taxon>Sphingobacteriales</taxon>
        <taxon>Sphingobacteriaceae</taxon>
        <taxon>Pedobacter</taxon>
    </lineage>
</organism>
<protein>
    <recommendedName>
        <fullName evidence="3">General stress protein CsbD</fullName>
    </recommendedName>
</protein>
<comment type="caution">
    <text evidence="1">The sequence shown here is derived from an EMBL/GenBank/DDBJ whole genome shotgun (WGS) entry which is preliminary data.</text>
</comment>
<dbReference type="Gene3D" id="1.10.1470.10">
    <property type="entry name" value="YjbJ"/>
    <property type="match status" value="1"/>
</dbReference>
<dbReference type="Proteomes" id="UP000078459">
    <property type="component" value="Unassembled WGS sequence"/>
</dbReference>
<proteinExistence type="predicted"/>